<dbReference type="EMBL" id="BQNB010015972">
    <property type="protein sequence ID" value="GJT46284.1"/>
    <property type="molecule type" value="Genomic_DNA"/>
</dbReference>
<keyword evidence="2" id="KW-1185">Reference proteome</keyword>
<sequence>MACDISWKSKMTKLSDENVLLKSQVESVVQERKNIKLEFQKQFNSIKTTRVQHQQEVNKLVKHVNQKTYAYVDVRAKNQDLLITISELKAKFAAQVKNVNTKFDKSATLEKLVCVTPLNKNKDLIATIVSKDIERIRKFFNVPDEIDEIVQPLIPEPIHTTPPNDDYVAPATKSILDELLEEFGDEILNVATIYEEADPTKDLKELERLLAMRPQSNFTEIQVDKDIISLGRLKHAKLILGYRDACEIRIRLIPC</sequence>
<accession>A0ABQ5E628</accession>
<dbReference type="Proteomes" id="UP001151760">
    <property type="component" value="Unassembled WGS sequence"/>
</dbReference>
<protein>
    <submittedName>
        <fullName evidence="1">Uncharacterized protein</fullName>
    </submittedName>
</protein>
<evidence type="ECO:0000313" key="2">
    <source>
        <dbReference type="Proteomes" id="UP001151760"/>
    </source>
</evidence>
<reference evidence="1" key="1">
    <citation type="journal article" date="2022" name="Int. J. Mol. Sci.">
        <title>Draft Genome of Tanacetum Coccineum: Genomic Comparison of Closely Related Tanacetum-Family Plants.</title>
        <authorList>
            <person name="Yamashiro T."/>
            <person name="Shiraishi A."/>
            <person name="Nakayama K."/>
            <person name="Satake H."/>
        </authorList>
    </citation>
    <scope>NUCLEOTIDE SEQUENCE</scope>
</reference>
<reference evidence="1" key="2">
    <citation type="submission" date="2022-01" db="EMBL/GenBank/DDBJ databases">
        <authorList>
            <person name="Yamashiro T."/>
            <person name="Shiraishi A."/>
            <person name="Satake H."/>
            <person name="Nakayama K."/>
        </authorList>
    </citation>
    <scope>NUCLEOTIDE SEQUENCE</scope>
</reference>
<evidence type="ECO:0000313" key="1">
    <source>
        <dbReference type="EMBL" id="GJT46284.1"/>
    </source>
</evidence>
<name>A0ABQ5E628_9ASTR</name>
<gene>
    <name evidence="1" type="ORF">Tco_0954999</name>
</gene>
<organism evidence="1 2">
    <name type="scientific">Tanacetum coccineum</name>
    <dbReference type="NCBI Taxonomy" id="301880"/>
    <lineage>
        <taxon>Eukaryota</taxon>
        <taxon>Viridiplantae</taxon>
        <taxon>Streptophyta</taxon>
        <taxon>Embryophyta</taxon>
        <taxon>Tracheophyta</taxon>
        <taxon>Spermatophyta</taxon>
        <taxon>Magnoliopsida</taxon>
        <taxon>eudicotyledons</taxon>
        <taxon>Gunneridae</taxon>
        <taxon>Pentapetalae</taxon>
        <taxon>asterids</taxon>
        <taxon>campanulids</taxon>
        <taxon>Asterales</taxon>
        <taxon>Asteraceae</taxon>
        <taxon>Asteroideae</taxon>
        <taxon>Anthemideae</taxon>
        <taxon>Anthemidinae</taxon>
        <taxon>Tanacetum</taxon>
    </lineage>
</organism>
<proteinExistence type="predicted"/>
<comment type="caution">
    <text evidence="1">The sequence shown here is derived from an EMBL/GenBank/DDBJ whole genome shotgun (WGS) entry which is preliminary data.</text>
</comment>